<organism evidence="1 2">
    <name type="scientific">Dovyalis caffra</name>
    <dbReference type="NCBI Taxonomy" id="77055"/>
    <lineage>
        <taxon>Eukaryota</taxon>
        <taxon>Viridiplantae</taxon>
        <taxon>Streptophyta</taxon>
        <taxon>Embryophyta</taxon>
        <taxon>Tracheophyta</taxon>
        <taxon>Spermatophyta</taxon>
        <taxon>Magnoliopsida</taxon>
        <taxon>eudicotyledons</taxon>
        <taxon>Gunneridae</taxon>
        <taxon>Pentapetalae</taxon>
        <taxon>rosids</taxon>
        <taxon>fabids</taxon>
        <taxon>Malpighiales</taxon>
        <taxon>Salicaceae</taxon>
        <taxon>Flacourtieae</taxon>
        <taxon>Dovyalis</taxon>
    </lineage>
</organism>
<evidence type="ECO:0000313" key="1">
    <source>
        <dbReference type="EMBL" id="CAK7338363.1"/>
    </source>
</evidence>
<dbReference type="EMBL" id="CAWUPB010001116">
    <property type="protein sequence ID" value="CAK7338363.1"/>
    <property type="molecule type" value="Genomic_DNA"/>
</dbReference>
<keyword evidence="2" id="KW-1185">Reference proteome</keyword>
<name>A0AAV1RRQ0_9ROSI</name>
<protein>
    <submittedName>
        <fullName evidence="1">Uncharacterized protein</fullName>
    </submittedName>
</protein>
<gene>
    <name evidence="1" type="ORF">DCAF_LOCUS13409</name>
</gene>
<dbReference type="Proteomes" id="UP001314170">
    <property type="component" value="Unassembled WGS sequence"/>
</dbReference>
<dbReference type="AlphaFoldDB" id="A0AAV1RRQ0"/>
<reference evidence="1 2" key="1">
    <citation type="submission" date="2024-01" db="EMBL/GenBank/DDBJ databases">
        <authorList>
            <person name="Waweru B."/>
        </authorList>
    </citation>
    <scope>NUCLEOTIDE SEQUENCE [LARGE SCALE GENOMIC DNA]</scope>
</reference>
<evidence type="ECO:0000313" key="2">
    <source>
        <dbReference type="Proteomes" id="UP001314170"/>
    </source>
</evidence>
<proteinExistence type="predicted"/>
<sequence>MEEIKKERLSPKDVEAQNRIRGAKLIDFFNIARKRVVISGEIARKMIVNMTHLIMDKGTNAFTFDRREKEKQEVGGLIERVERHGLVMKRSIVDVGVTG</sequence>
<comment type="caution">
    <text evidence="1">The sequence shown here is derived from an EMBL/GenBank/DDBJ whole genome shotgun (WGS) entry which is preliminary data.</text>
</comment>
<accession>A0AAV1RRQ0</accession>